<sequence length="121" mass="14215">MRREHRTAGFRGDVQILVNGVKVLGENEHRPKGELKLIDLGNSYFKDKLENIEVYNHVSKGGSWFICGRFFTICKWTQNFRLLEASFHLVAVWIRLLELFIELRYNNINEDWQKSKGFIAG</sequence>
<dbReference type="EMBL" id="JABFAC010000012">
    <property type="protein sequence ID" value="MBA0630144.1"/>
    <property type="molecule type" value="Genomic_DNA"/>
</dbReference>
<evidence type="ECO:0000313" key="1">
    <source>
        <dbReference type="EMBL" id="MBA0630144.1"/>
    </source>
</evidence>
<keyword evidence="2" id="KW-1185">Reference proteome</keyword>
<protein>
    <recommendedName>
        <fullName evidence="3">DUF4283 domain-containing protein</fullName>
    </recommendedName>
</protein>
<reference evidence="1 2" key="1">
    <citation type="journal article" date="2019" name="Genome Biol. Evol.">
        <title>Insights into the evolution of the New World diploid cottons (Gossypium, subgenus Houzingenia) based on genome sequencing.</title>
        <authorList>
            <person name="Grover C.E."/>
            <person name="Arick M.A. 2nd"/>
            <person name="Thrash A."/>
            <person name="Conover J.L."/>
            <person name="Sanders W.S."/>
            <person name="Peterson D.G."/>
            <person name="Frelichowski J.E."/>
            <person name="Scheffler J.A."/>
            <person name="Scheffler B.E."/>
            <person name="Wendel J.F."/>
        </authorList>
    </citation>
    <scope>NUCLEOTIDE SEQUENCE [LARGE SCALE GENOMIC DNA]</scope>
    <source>
        <strain evidence="1">27</strain>
        <tissue evidence="1">Leaf</tissue>
    </source>
</reference>
<evidence type="ECO:0000313" key="2">
    <source>
        <dbReference type="Proteomes" id="UP000593561"/>
    </source>
</evidence>
<proteinExistence type="predicted"/>
<evidence type="ECO:0008006" key="3">
    <source>
        <dbReference type="Google" id="ProtNLM"/>
    </source>
</evidence>
<gene>
    <name evidence="1" type="ORF">Godav_002271</name>
</gene>
<accession>A0A7J8SVL7</accession>
<dbReference type="AlphaFoldDB" id="A0A7J8SVL7"/>
<name>A0A7J8SVL7_GOSDV</name>
<comment type="caution">
    <text evidence="1">The sequence shown here is derived from an EMBL/GenBank/DDBJ whole genome shotgun (WGS) entry which is preliminary data.</text>
</comment>
<organism evidence="1 2">
    <name type="scientific">Gossypium davidsonii</name>
    <name type="common">Davidson's cotton</name>
    <name type="synonym">Gossypium klotzschianum subsp. davidsonii</name>
    <dbReference type="NCBI Taxonomy" id="34287"/>
    <lineage>
        <taxon>Eukaryota</taxon>
        <taxon>Viridiplantae</taxon>
        <taxon>Streptophyta</taxon>
        <taxon>Embryophyta</taxon>
        <taxon>Tracheophyta</taxon>
        <taxon>Spermatophyta</taxon>
        <taxon>Magnoliopsida</taxon>
        <taxon>eudicotyledons</taxon>
        <taxon>Gunneridae</taxon>
        <taxon>Pentapetalae</taxon>
        <taxon>rosids</taxon>
        <taxon>malvids</taxon>
        <taxon>Malvales</taxon>
        <taxon>Malvaceae</taxon>
        <taxon>Malvoideae</taxon>
        <taxon>Gossypium</taxon>
    </lineage>
</organism>
<dbReference type="Proteomes" id="UP000593561">
    <property type="component" value="Unassembled WGS sequence"/>
</dbReference>